<reference evidence="5" key="1">
    <citation type="submission" date="2019-08" db="EMBL/GenBank/DDBJ databases">
        <authorList>
            <person name="Kucharzyk K."/>
            <person name="Murdoch R.W."/>
            <person name="Higgins S."/>
            <person name="Loffler F."/>
        </authorList>
    </citation>
    <scope>NUCLEOTIDE SEQUENCE</scope>
</reference>
<dbReference type="GO" id="GO:1903806">
    <property type="term" value="P:L-isoleucine import across plasma membrane"/>
    <property type="evidence" value="ECO:0007669"/>
    <property type="project" value="TreeGrafter"/>
</dbReference>
<dbReference type="InterPro" id="IPR051120">
    <property type="entry name" value="ABC_AA/LPS_Transport"/>
</dbReference>
<evidence type="ECO:0000259" key="4">
    <source>
        <dbReference type="Pfam" id="PF12399"/>
    </source>
</evidence>
<dbReference type="SUPFAM" id="SSF52540">
    <property type="entry name" value="P-loop containing nucleoside triphosphate hydrolases"/>
    <property type="match status" value="1"/>
</dbReference>
<gene>
    <name evidence="5" type="ORF">SDC9_198020</name>
</gene>
<dbReference type="GO" id="GO:0015192">
    <property type="term" value="F:L-phenylalanine transmembrane transporter activity"/>
    <property type="evidence" value="ECO:0007669"/>
    <property type="project" value="TreeGrafter"/>
</dbReference>
<dbReference type="GO" id="GO:0005524">
    <property type="term" value="F:ATP binding"/>
    <property type="evidence" value="ECO:0007669"/>
    <property type="project" value="UniProtKB-KW"/>
</dbReference>
<dbReference type="GO" id="GO:0015808">
    <property type="term" value="P:L-alanine transport"/>
    <property type="evidence" value="ECO:0007669"/>
    <property type="project" value="TreeGrafter"/>
</dbReference>
<keyword evidence="3" id="KW-0067">ATP-binding</keyword>
<protein>
    <recommendedName>
        <fullName evidence="4">Branched-chain amino acid ATP-binding cassette transporter C-terminal domain-containing protein</fullName>
    </recommendedName>
</protein>
<evidence type="ECO:0000256" key="1">
    <source>
        <dbReference type="ARBA" id="ARBA00022448"/>
    </source>
</evidence>
<keyword evidence="1" id="KW-0813">Transport</keyword>
<evidence type="ECO:0000313" key="5">
    <source>
        <dbReference type="EMBL" id="MPN50394.1"/>
    </source>
</evidence>
<organism evidence="5">
    <name type="scientific">bioreactor metagenome</name>
    <dbReference type="NCBI Taxonomy" id="1076179"/>
    <lineage>
        <taxon>unclassified sequences</taxon>
        <taxon>metagenomes</taxon>
        <taxon>ecological metagenomes</taxon>
    </lineage>
</organism>
<dbReference type="GO" id="GO:0015188">
    <property type="term" value="F:L-isoleucine transmembrane transporter activity"/>
    <property type="evidence" value="ECO:0007669"/>
    <property type="project" value="TreeGrafter"/>
</dbReference>
<dbReference type="GO" id="GO:0005886">
    <property type="term" value="C:plasma membrane"/>
    <property type="evidence" value="ECO:0007669"/>
    <property type="project" value="TreeGrafter"/>
</dbReference>
<dbReference type="GO" id="GO:1903805">
    <property type="term" value="P:L-valine import across plasma membrane"/>
    <property type="evidence" value="ECO:0007669"/>
    <property type="project" value="TreeGrafter"/>
</dbReference>
<dbReference type="AlphaFoldDB" id="A0A645IPX4"/>
<dbReference type="PANTHER" id="PTHR45772:SF7">
    <property type="entry name" value="AMINO ACID ABC TRANSPORTER ATP-BINDING PROTEIN"/>
    <property type="match status" value="1"/>
</dbReference>
<evidence type="ECO:0000256" key="3">
    <source>
        <dbReference type="ARBA" id="ARBA00022840"/>
    </source>
</evidence>
<feature type="domain" description="Branched-chain amino acid ATP-binding cassette transporter C-terminal" evidence="4">
    <location>
        <begin position="49"/>
        <end position="71"/>
    </location>
</feature>
<accession>A0A645IPX4</accession>
<dbReference type="InterPro" id="IPR032823">
    <property type="entry name" value="BCA_ABC_TP_C"/>
</dbReference>
<dbReference type="GO" id="GO:0005304">
    <property type="term" value="F:L-valine transmembrane transporter activity"/>
    <property type="evidence" value="ECO:0007669"/>
    <property type="project" value="TreeGrafter"/>
</dbReference>
<comment type="caution">
    <text evidence="5">The sequence shown here is derived from an EMBL/GenBank/DDBJ whole genome shotgun (WGS) entry which is preliminary data.</text>
</comment>
<dbReference type="PANTHER" id="PTHR45772">
    <property type="entry name" value="CONSERVED COMPONENT OF ABC TRANSPORTER FOR NATURAL AMINO ACIDS-RELATED"/>
    <property type="match status" value="1"/>
</dbReference>
<sequence length="72" mass="8080">MNSVEAQELMELVQTIKEEKQISIILIEHNMKVMMRVAQRIVAMDTGCKIAEGTPAEIQTNDFVIKAYLGGK</sequence>
<keyword evidence="2" id="KW-0547">Nucleotide-binding</keyword>
<evidence type="ECO:0000256" key="2">
    <source>
        <dbReference type="ARBA" id="ARBA00022741"/>
    </source>
</evidence>
<dbReference type="EMBL" id="VSSQ01114549">
    <property type="protein sequence ID" value="MPN50394.1"/>
    <property type="molecule type" value="Genomic_DNA"/>
</dbReference>
<name>A0A645IPX4_9ZZZZ</name>
<dbReference type="GO" id="GO:0042941">
    <property type="term" value="P:D-alanine transmembrane transport"/>
    <property type="evidence" value="ECO:0007669"/>
    <property type="project" value="TreeGrafter"/>
</dbReference>
<dbReference type="Pfam" id="PF12399">
    <property type="entry name" value="BCA_ABC_TP_C"/>
    <property type="match status" value="1"/>
</dbReference>
<dbReference type="InterPro" id="IPR027417">
    <property type="entry name" value="P-loop_NTPase"/>
</dbReference>
<proteinExistence type="predicted"/>
<dbReference type="Gene3D" id="3.40.50.300">
    <property type="entry name" value="P-loop containing nucleotide triphosphate hydrolases"/>
    <property type="match status" value="1"/>
</dbReference>